<feature type="transmembrane region" description="Helical" evidence="1">
    <location>
        <begin position="50"/>
        <end position="68"/>
    </location>
</feature>
<protein>
    <recommendedName>
        <fullName evidence="4">DUF3093 domain-containing protein</fullName>
    </recommendedName>
</protein>
<keyword evidence="1" id="KW-0812">Transmembrane</keyword>
<dbReference type="RefSeq" id="WP_183640295.1">
    <property type="nucleotide sequence ID" value="NZ_JACHBL010000001.1"/>
</dbReference>
<dbReference type="InterPro" id="IPR021443">
    <property type="entry name" value="DUF3093"/>
</dbReference>
<dbReference type="Proteomes" id="UP000523863">
    <property type="component" value="Unassembled WGS sequence"/>
</dbReference>
<keyword evidence="1" id="KW-0472">Membrane</keyword>
<keyword evidence="3" id="KW-1185">Reference proteome</keyword>
<evidence type="ECO:0008006" key="4">
    <source>
        <dbReference type="Google" id="ProtNLM"/>
    </source>
</evidence>
<name>A0A7W9DAZ6_9MICC</name>
<organism evidence="2 3">
    <name type="scientific">Neomicrococcus lactis</name>
    <dbReference type="NCBI Taxonomy" id="732241"/>
    <lineage>
        <taxon>Bacteria</taxon>
        <taxon>Bacillati</taxon>
        <taxon>Actinomycetota</taxon>
        <taxon>Actinomycetes</taxon>
        <taxon>Micrococcales</taxon>
        <taxon>Micrococcaceae</taxon>
        <taxon>Neomicrococcus</taxon>
    </lineage>
</organism>
<comment type="caution">
    <text evidence="2">The sequence shown here is derived from an EMBL/GenBank/DDBJ whole genome shotgun (WGS) entry which is preliminary data.</text>
</comment>
<proteinExistence type="predicted"/>
<gene>
    <name evidence="2" type="ORF">BKA12_000402</name>
</gene>
<sequence length="167" mass="18337">MSSTTPSASAPATTYTETLWPAWWIWAVIIAGGGALALAFAPISVLWSSVVGAVFILIMTILTVMAIAKIEVTPERVSVGRASIEREFIGEFSSHRKDDAFFERGRGLNGTAFMCFRGWIDPVVKMEITDERDATPYWLVSTRHPEKFVAALEATKPTAQRAAEQTL</sequence>
<dbReference type="EMBL" id="JACHBL010000001">
    <property type="protein sequence ID" value="MBB5597322.1"/>
    <property type="molecule type" value="Genomic_DNA"/>
</dbReference>
<dbReference type="AlphaFoldDB" id="A0A7W9DAZ6"/>
<accession>A0A7W9DAZ6</accession>
<evidence type="ECO:0000313" key="2">
    <source>
        <dbReference type="EMBL" id="MBB5597322.1"/>
    </source>
</evidence>
<evidence type="ECO:0000256" key="1">
    <source>
        <dbReference type="SAM" id="Phobius"/>
    </source>
</evidence>
<dbReference type="Pfam" id="PF11292">
    <property type="entry name" value="DUF3093"/>
    <property type="match status" value="1"/>
</dbReference>
<feature type="transmembrane region" description="Helical" evidence="1">
    <location>
        <begin position="23"/>
        <end position="43"/>
    </location>
</feature>
<reference evidence="2 3" key="1">
    <citation type="submission" date="2020-08" db="EMBL/GenBank/DDBJ databases">
        <title>Sequencing the genomes of 1000 actinobacteria strains.</title>
        <authorList>
            <person name="Klenk H.-P."/>
        </authorList>
    </citation>
    <scope>NUCLEOTIDE SEQUENCE [LARGE SCALE GENOMIC DNA]</scope>
    <source>
        <strain evidence="2 3">DSM 23694</strain>
    </source>
</reference>
<evidence type="ECO:0000313" key="3">
    <source>
        <dbReference type="Proteomes" id="UP000523863"/>
    </source>
</evidence>
<keyword evidence="1" id="KW-1133">Transmembrane helix</keyword>